<keyword evidence="3" id="KW-0732">Signal</keyword>
<dbReference type="RefSeq" id="WP_009283535.1">
    <property type="nucleotide sequence ID" value="NZ_CAIT01000007.1"/>
</dbReference>
<feature type="signal peptide" evidence="3">
    <location>
        <begin position="1"/>
        <end position="18"/>
    </location>
</feature>
<gene>
    <name evidence="5" type="ORF">BN8_04183</name>
</gene>
<dbReference type="PROSITE" id="PS51123">
    <property type="entry name" value="OMPA_2"/>
    <property type="match status" value="1"/>
</dbReference>
<dbReference type="InterPro" id="IPR006665">
    <property type="entry name" value="OmpA-like"/>
</dbReference>
<name>I2GM33_9BACT</name>
<sequence length="450" mass="49693">MRLTFYFVCCLITQVALAQDRIIGSDNTVILGKIRSASPQQIHFLNATTNRPDSIVSEKVRELQYGDSLRVLVFPATERDQIRLVSMAEFQDMIARDDYAQLLRSKTARYDLTFTAPPSNRTTLVLTPDARSKLTPLVTLLRTRAKLSFAVTAHTDTVGLAGPNKLVTERRAAALRAYFISNGLRINNYVFSGRGETEPLGDQQSLNRRIEFQCMAIQGVSLLFSEPYVPPKRPEPVVQKSTATPATQETYTRTQPVETKPKKAFSIIVFGEGLYTLEALADSWVDPDKGPGILQGFGGGLLVTYFLTPGIGVSVQGGYSQWQVRRRYVTPDGAVQYTNDQSLQRISGLAGFRLYALKAVYIQPMVGGQMLTLSSENSETHPDGTSTAETQKFFPTAGGSIGFELGKSNLLIDVAAQYYFTPNQSFSTVTEPLHFVGLRLGVGFRSQKKN</sequence>
<dbReference type="SUPFAM" id="SSF103515">
    <property type="entry name" value="Autotransporter"/>
    <property type="match status" value="1"/>
</dbReference>
<keyword evidence="1" id="KW-0472">Membrane</keyword>
<dbReference type="InterPro" id="IPR036709">
    <property type="entry name" value="Autotransporte_beta_dom_sf"/>
</dbReference>
<keyword evidence="6" id="KW-1185">Reference proteome</keyword>
<dbReference type="eggNOG" id="COG2885">
    <property type="taxonomic scope" value="Bacteria"/>
</dbReference>
<feature type="chain" id="PRO_5003659715" description="OmpA-like domain-containing protein" evidence="3">
    <location>
        <begin position="19"/>
        <end position="450"/>
    </location>
</feature>
<evidence type="ECO:0000259" key="4">
    <source>
        <dbReference type="PROSITE" id="PS51123"/>
    </source>
</evidence>
<dbReference type="SUPFAM" id="SSF103088">
    <property type="entry name" value="OmpA-like"/>
    <property type="match status" value="1"/>
</dbReference>
<dbReference type="GO" id="GO:0016020">
    <property type="term" value="C:membrane"/>
    <property type="evidence" value="ECO:0007669"/>
    <property type="project" value="UniProtKB-UniRule"/>
</dbReference>
<evidence type="ECO:0000256" key="1">
    <source>
        <dbReference type="PROSITE-ProRule" id="PRU00473"/>
    </source>
</evidence>
<dbReference type="AlphaFoldDB" id="I2GM33"/>
<dbReference type="CDD" id="cd07185">
    <property type="entry name" value="OmpA_C-like"/>
    <property type="match status" value="1"/>
</dbReference>
<proteinExistence type="predicted"/>
<dbReference type="Pfam" id="PF00691">
    <property type="entry name" value="OmpA"/>
    <property type="match status" value="1"/>
</dbReference>
<feature type="compositionally biased region" description="Polar residues" evidence="2">
    <location>
        <begin position="239"/>
        <end position="256"/>
    </location>
</feature>
<evidence type="ECO:0000313" key="6">
    <source>
        <dbReference type="Proteomes" id="UP000009309"/>
    </source>
</evidence>
<evidence type="ECO:0000256" key="3">
    <source>
        <dbReference type="SAM" id="SignalP"/>
    </source>
</evidence>
<organism evidence="5 6">
    <name type="scientific">Fibrisoma limi BUZ 3</name>
    <dbReference type="NCBI Taxonomy" id="1185876"/>
    <lineage>
        <taxon>Bacteria</taxon>
        <taxon>Pseudomonadati</taxon>
        <taxon>Bacteroidota</taxon>
        <taxon>Cytophagia</taxon>
        <taxon>Cytophagales</taxon>
        <taxon>Spirosomataceae</taxon>
        <taxon>Fibrisoma</taxon>
    </lineage>
</organism>
<evidence type="ECO:0000313" key="5">
    <source>
        <dbReference type="EMBL" id="CCH54959.1"/>
    </source>
</evidence>
<feature type="region of interest" description="Disordered" evidence="2">
    <location>
        <begin position="234"/>
        <end position="256"/>
    </location>
</feature>
<dbReference type="EMBL" id="CAIT01000007">
    <property type="protein sequence ID" value="CCH54959.1"/>
    <property type="molecule type" value="Genomic_DNA"/>
</dbReference>
<protein>
    <recommendedName>
        <fullName evidence="4">OmpA-like domain-containing protein</fullName>
    </recommendedName>
</protein>
<accession>I2GM33</accession>
<dbReference type="OrthoDB" id="947599at2"/>
<feature type="domain" description="OmpA-like" evidence="4">
    <location>
        <begin position="104"/>
        <end position="218"/>
    </location>
</feature>
<evidence type="ECO:0000256" key="2">
    <source>
        <dbReference type="SAM" id="MobiDB-lite"/>
    </source>
</evidence>
<dbReference type="Proteomes" id="UP000009309">
    <property type="component" value="Unassembled WGS sequence"/>
</dbReference>
<dbReference type="STRING" id="1185876.BN8_04183"/>
<comment type="caution">
    <text evidence="5">The sequence shown here is derived from an EMBL/GenBank/DDBJ whole genome shotgun (WGS) entry which is preliminary data.</text>
</comment>
<dbReference type="InterPro" id="IPR036737">
    <property type="entry name" value="OmpA-like_sf"/>
</dbReference>
<dbReference type="Gene3D" id="3.30.1330.60">
    <property type="entry name" value="OmpA-like domain"/>
    <property type="match status" value="1"/>
</dbReference>
<reference evidence="5 6" key="1">
    <citation type="journal article" date="2012" name="J. Bacteriol.">
        <title>Genome Sequence of the Filamentous Bacterium Fibrisoma limi BUZ 3T.</title>
        <authorList>
            <person name="Filippini M."/>
            <person name="Qi W."/>
            <person name="Jaenicke S."/>
            <person name="Goesmann A."/>
            <person name="Smits T.H."/>
            <person name="Bagheri H.C."/>
        </authorList>
    </citation>
    <scope>NUCLEOTIDE SEQUENCE [LARGE SCALE GENOMIC DNA]</scope>
    <source>
        <strain evidence="6">BUZ 3T</strain>
    </source>
</reference>